<organism evidence="2 3">
    <name type="scientific">Cyanobacterium aponinum (strain PCC 10605)</name>
    <dbReference type="NCBI Taxonomy" id="755178"/>
    <lineage>
        <taxon>Bacteria</taxon>
        <taxon>Bacillati</taxon>
        <taxon>Cyanobacteriota</taxon>
        <taxon>Cyanophyceae</taxon>
        <taxon>Oscillatoriophycideae</taxon>
        <taxon>Chroococcales</taxon>
        <taxon>Geminocystaceae</taxon>
        <taxon>Cyanobacterium</taxon>
    </lineage>
</organism>
<name>K9Z8A9_CYAAP</name>
<protein>
    <recommendedName>
        <fullName evidence="4">PEP-CTERM sorting domain-containing protein</fullName>
    </recommendedName>
</protein>
<reference evidence="3" key="1">
    <citation type="journal article" date="2013" name="Proc. Natl. Acad. Sci. U.S.A.">
        <title>Improving the coverage of the cyanobacterial phylum using diversity-driven genome sequencing.</title>
        <authorList>
            <person name="Shih P.M."/>
            <person name="Wu D."/>
            <person name="Latifi A."/>
            <person name="Axen S.D."/>
            <person name="Fewer D.P."/>
            <person name="Talla E."/>
            <person name="Calteau A."/>
            <person name="Cai F."/>
            <person name="Tandeau de Marsac N."/>
            <person name="Rippka R."/>
            <person name="Herdman M."/>
            <person name="Sivonen K."/>
            <person name="Coursin T."/>
            <person name="Laurent T."/>
            <person name="Goodwin L."/>
            <person name="Nolan M."/>
            <person name="Davenport K.W."/>
            <person name="Han C.S."/>
            <person name="Rubin E.M."/>
            <person name="Eisen J.A."/>
            <person name="Woyke T."/>
            <person name="Gugger M."/>
            <person name="Kerfeld C.A."/>
        </authorList>
    </citation>
    <scope>NUCLEOTIDE SEQUENCE [LARGE SCALE GENOMIC DNA]</scope>
    <source>
        <strain evidence="3">PCC 10605</strain>
    </source>
</reference>
<dbReference type="AlphaFoldDB" id="K9Z8A9"/>
<dbReference type="Proteomes" id="UP000010480">
    <property type="component" value="Chromosome"/>
</dbReference>
<dbReference type="KEGG" id="can:Cyan10605_3389"/>
<accession>K9Z8A9</accession>
<dbReference type="EMBL" id="CP003947">
    <property type="protein sequence ID" value="AFZ55431.1"/>
    <property type="molecule type" value="Genomic_DNA"/>
</dbReference>
<evidence type="ECO:0000256" key="1">
    <source>
        <dbReference type="SAM" id="SignalP"/>
    </source>
</evidence>
<evidence type="ECO:0000313" key="2">
    <source>
        <dbReference type="EMBL" id="AFZ55431.1"/>
    </source>
</evidence>
<evidence type="ECO:0000313" key="3">
    <source>
        <dbReference type="Proteomes" id="UP000010480"/>
    </source>
</evidence>
<proteinExistence type="predicted"/>
<feature type="chain" id="PRO_5003938652" description="PEP-CTERM sorting domain-containing protein" evidence="1">
    <location>
        <begin position="33"/>
        <end position="162"/>
    </location>
</feature>
<dbReference type="RefSeq" id="WP_015221149.1">
    <property type="nucleotide sequence ID" value="NC_019776.1"/>
</dbReference>
<evidence type="ECO:0008006" key="4">
    <source>
        <dbReference type="Google" id="ProtNLM"/>
    </source>
</evidence>
<sequence precursor="true">MIKNLLKYSSVAIAGVTALSLPILMSQNSAQAGQGGLAAAVSFTVDSNQNVNGVAAAVGIGKTDAAASAFFEVDPVDGFFNGSATALGSSSPITIDEINAIDINFIESSGDRGDRDLDIAQENEIDGLALIASNGDLIGGGVITFGSVIDAFTDGGGLLPDE</sequence>
<keyword evidence="1" id="KW-0732">Signal</keyword>
<keyword evidence="3" id="KW-1185">Reference proteome</keyword>
<gene>
    <name evidence="2" type="ordered locus">Cyan10605_3389</name>
</gene>
<dbReference type="HOGENOM" id="CLU_1632635_0_0_3"/>
<feature type="signal peptide" evidence="1">
    <location>
        <begin position="1"/>
        <end position="32"/>
    </location>
</feature>